<reference evidence="2" key="1">
    <citation type="submission" date="2022-12" db="EMBL/GenBank/DDBJ databases">
        <title>Chromosome-Level Genome Assembly of Japanese Cedar (Cryptomeriajaponica D. Don).</title>
        <authorList>
            <person name="Fujino T."/>
            <person name="Yamaguchi K."/>
            <person name="Yokoyama T."/>
            <person name="Hamanaka T."/>
            <person name="Harazono Y."/>
            <person name="Kamada H."/>
            <person name="Kobayashi W."/>
            <person name="Ujino-Ihara T."/>
            <person name="Uchiyama K."/>
            <person name="Matsumoto A."/>
            <person name="Izuno A."/>
            <person name="Tsumura Y."/>
            <person name="Toyoda A."/>
            <person name="Shigenobu S."/>
            <person name="Moriguchi Y."/>
            <person name="Ueno S."/>
            <person name="Kasahara M."/>
        </authorList>
    </citation>
    <scope>NUCLEOTIDE SEQUENCE</scope>
</reference>
<dbReference type="EMBL" id="BSEH01000013">
    <property type="protein sequence ID" value="GLJ56217.1"/>
    <property type="molecule type" value="Genomic_DNA"/>
</dbReference>
<protein>
    <submittedName>
        <fullName evidence="2">Uncharacterized protein</fullName>
    </submittedName>
</protein>
<feature type="region of interest" description="Disordered" evidence="1">
    <location>
        <begin position="1"/>
        <end position="111"/>
    </location>
</feature>
<feature type="compositionally biased region" description="Basic and acidic residues" evidence="1">
    <location>
        <begin position="68"/>
        <end position="111"/>
    </location>
</feature>
<feature type="compositionally biased region" description="Basic and acidic residues" evidence="1">
    <location>
        <begin position="37"/>
        <end position="57"/>
    </location>
</feature>
<evidence type="ECO:0000313" key="2">
    <source>
        <dbReference type="EMBL" id="GLJ56217.1"/>
    </source>
</evidence>
<sequence>MAASSEKTAPSNNRQGGGNNEIVEVFSIPISTKKRKRGEESKNERHTSSKGKEKQEKPTPASAAKKVRFQEEVTTETKEIDERENSILKRRKESSLVENDKKKDEGKEKHSSVEVLDHIHTKNMIEGCVKSMISEAKQEFGKENKSIMDAFQNKARQGNEKRKGSASYKHRADMFDSLPWSHYIRSDMLEAPLNDFEIEELNEKWRQVHETELKARIGRVVLMNEELQMRMARIRKESNDKRC</sequence>
<dbReference type="AlphaFoldDB" id="A0AAD3NRC3"/>
<evidence type="ECO:0000256" key="1">
    <source>
        <dbReference type="SAM" id="MobiDB-lite"/>
    </source>
</evidence>
<organism evidence="2 3">
    <name type="scientific">Cryptomeria japonica</name>
    <name type="common">Japanese cedar</name>
    <name type="synonym">Cupressus japonica</name>
    <dbReference type="NCBI Taxonomy" id="3369"/>
    <lineage>
        <taxon>Eukaryota</taxon>
        <taxon>Viridiplantae</taxon>
        <taxon>Streptophyta</taxon>
        <taxon>Embryophyta</taxon>
        <taxon>Tracheophyta</taxon>
        <taxon>Spermatophyta</taxon>
        <taxon>Pinopsida</taxon>
        <taxon>Pinidae</taxon>
        <taxon>Conifers II</taxon>
        <taxon>Cupressales</taxon>
        <taxon>Cupressaceae</taxon>
        <taxon>Cryptomeria</taxon>
    </lineage>
</organism>
<gene>
    <name evidence="2" type="ORF">SUGI_1207380</name>
</gene>
<proteinExistence type="predicted"/>
<accession>A0AAD3NRC3</accession>
<evidence type="ECO:0000313" key="3">
    <source>
        <dbReference type="Proteomes" id="UP001234787"/>
    </source>
</evidence>
<comment type="caution">
    <text evidence="2">The sequence shown here is derived from an EMBL/GenBank/DDBJ whole genome shotgun (WGS) entry which is preliminary data.</text>
</comment>
<dbReference type="Proteomes" id="UP001234787">
    <property type="component" value="Unassembled WGS sequence"/>
</dbReference>
<feature type="compositionally biased region" description="Polar residues" evidence="1">
    <location>
        <begin position="1"/>
        <end position="14"/>
    </location>
</feature>
<keyword evidence="3" id="KW-1185">Reference proteome</keyword>
<name>A0AAD3NRC3_CRYJA</name>